<dbReference type="EMBL" id="JAUSWJ010000001">
    <property type="protein sequence ID" value="MDQ0515636.1"/>
    <property type="molecule type" value="Genomic_DNA"/>
</dbReference>
<keyword evidence="3" id="KW-1185">Reference proteome</keyword>
<feature type="region of interest" description="Disordered" evidence="1">
    <location>
        <begin position="20"/>
        <end position="71"/>
    </location>
</feature>
<evidence type="ECO:0000313" key="2">
    <source>
        <dbReference type="EMBL" id="MDQ0515636.1"/>
    </source>
</evidence>
<comment type="caution">
    <text evidence="2">The sequence shown here is derived from an EMBL/GenBank/DDBJ whole genome shotgun (WGS) entry which is preliminary data.</text>
</comment>
<name>A0ABU0M3U4_9HYPH</name>
<accession>A0ABU0M3U4</accession>
<organism evidence="2 3">
    <name type="scientific">Kaistia geumhonensis</name>
    <dbReference type="NCBI Taxonomy" id="410839"/>
    <lineage>
        <taxon>Bacteria</taxon>
        <taxon>Pseudomonadati</taxon>
        <taxon>Pseudomonadota</taxon>
        <taxon>Alphaproteobacteria</taxon>
        <taxon>Hyphomicrobiales</taxon>
        <taxon>Kaistiaceae</taxon>
        <taxon>Kaistia</taxon>
    </lineage>
</organism>
<evidence type="ECO:0000256" key="1">
    <source>
        <dbReference type="SAM" id="MobiDB-lite"/>
    </source>
</evidence>
<gene>
    <name evidence="2" type="ORF">QO015_001249</name>
</gene>
<evidence type="ECO:0000313" key="3">
    <source>
        <dbReference type="Proteomes" id="UP001223743"/>
    </source>
</evidence>
<dbReference type="RefSeq" id="WP_266280757.1">
    <property type="nucleotide sequence ID" value="NZ_JAPKNF010000001.1"/>
</dbReference>
<sequence length="71" mass="7154">MSDIAKNTRASLAAGSLFGFSGTGRSTAARRAGKEAGLDLPTDEGTILAELNGVETTPEASTPAGEDRSEA</sequence>
<reference evidence="2 3" key="1">
    <citation type="submission" date="2023-07" db="EMBL/GenBank/DDBJ databases">
        <title>Genomic Encyclopedia of Type Strains, Phase IV (KMG-IV): sequencing the most valuable type-strain genomes for metagenomic binning, comparative biology and taxonomic classification.</title>
        <authorList>
            <person name="Goeker M."/>
        </authorList>
    </citation>
    <scope>NUCLEOTIDE SEQUENCE [LARGE SCALE GENOMIC DNA]</scope>
    <source>
        <strain evidence="2 3">B1-1</strain>
    </source>
</reference>
<dbReference type="Proteomes" id="UP001223743">
    <property type="component" value="Unassembled WGS sequence"/>
</dbReference>
<protein>
    <submittedName>
        <fullName evidence="2">Uncharacterized protein</fullName>
    </submittedName>
</protein>
<proteinExistence type="predicted"/>